<proteinExistence type="predicted"/>
<dbReference type="EMBL" id="CATNWA010017029">
    <property type="protein sequence ID" value="CAI9597435.1"/>
    <property type="molecule type" value="Genomic_DNA"/>
</dbReference>
<dbReference type="Gene3D" id="3.40.50.300">
    <property type="entry name" value="P-loop containing nucleotide triphosphate hydrolases"/>
    <property type="match status" value="1"/>
</dbReference>
<keyword evidence="3" id="KW-1185">Reference proteome</keyword>
<feature type="non-terminal residue" evidence="2">
    <location>
        <position position="175"/>
    </location>
</feature>
<dbReference type="InterPro" id="IPR027417">
    <property type="entry name" value="P-loop_NTPase"/>
</dbReference>
<name>A0ABN9FMZ5_9NEOB</name>
<evidence type="ECO:0000259" key="1">
    <source>
        <dbReference type="PROSITE" id="PS50052"/>
    </source>
</evidence>
<reference evidence="2" key="1">
    <citation type="submission" date="2023-05" db="EMBL/GenBank/DDBJ databases">
        <authorList>
            <person name="Stuckert A."/>
        </authorList>
    </citation>
    <scope>NUCLEOTIDE SEQUENCE</scope>
</reference>
<organism evidence="2 3">
    <name type="scientific">Staurois parvus</name>
    <dbReference type="NCBI Taxonomy" id="386267"/>
    <lineage>
        <taxon>Eukaryota</taxon>
        <taxon>Metazoa</taxon>
        <taxon>Chordata</taxon>
        <taxon>Craniata</taxon>
        <taxon>Vertebrata</taxon>
        <taxon>Euteleostomi</taxon>
        <taxon>Amphibia</taxon>
        <taxon>Batrachia</taxon>
        <taxon>Anura</taxon>
        <taxon>Neobatrachia</taxon>
        <taxon>Ranoidea</taxon>
        <taxon>Ranidae</taxon>
        <taxon>Staurois</taxon>
    </lineage>
</organism>
<comment type="caution">
    <text evidence="2">The sequence shown here is derived from an EMBL/GenBank/DDBJ whole genome shotgun (WGS) entry which is preliminary data.</text>
</comment>
<dbReference type="InterPro" id="IPR050716">
    <property type="entry name" value="MAGUK"/>
</dbReference>
<evidence type="ECO:0000313" key="3">
    <source>
        <dbReference type="Proteomes" id="UP001162483"/>
    </source>
</evidence>
<gene>
    <name evidence="2" type="ORF">SPARVUS_LOCUS12255274</name>
</gene>
<accession>A0ABN9FMZ5</accession>
<sequence length="175" mass="20367">MWWQARKASDLSRCAGLIPSNHLLKRKQREFWWSQPFMSHTCLKASQLSTIGEEEDMKIDEKFVEADEETFESEELKGEEEEYGDGSGYVIAGFRRSMRLCRRKSHNTHISCYSRCPNNCYHTVAAPYEEVVRYQRRPCDRHRLIVLLGPSGVGVNELRKQLIRSNPSLFQSPVP</sequence>
<dbReference type="SUPFAM" id="SSF50044">
    <property type="entry name" value="SH3-domain"/>
    <property type="match status" value="1"/>
</dbReference>
<dbReference type="Proteomes" id="UP001162483">
    <property type="component" value="Unassembled WGS sequence"/>
</dbReference>
<dbReference type="InterPro" id="IPR036028">
    <property type="entry name" value="SH3-like_dom_sf"/>
</dbReference>
<dbReference type="PROSITE" id="PS50052">
    <property type="entry name" value="GUANYLATE_KINASE_2"/>
    <property type="match status" value="1"/>
</dbReference>
<feature type="domain" description="Guanylate kinase-like" evidence="1">
    <location>
        <begin position="142"/>
        <end position="175"/>
    </location>
</feature>
<dbReference type="PANTHER" id="PTHR23122">
    <property type="entry name" value="MEMBRANE-ASSOCIATED GUANYLATE KINASE MAGUK"/>
    <property type="match status" value="1"/>
</dbReference>
<dbReference type="InterPro" id="IPR008144">
    <property type="entry name" value="Guanylate_kin-like_dom"/>
</dbReference>
<evidence type="ECO:0000313" key="2">
    <source>
        <dbReference type="EMBL" id="CAI9597435.1"/>
    </source>
</evidence>
<protein>
    <recommendedName>
        <fullName evidence="1">Guanylate kinase-like domain-containing protein</fullName>
    </recommendedName>
</protein>